<evidence type="ECO:0000313" key="14">
    <source>
        <dbReference type="Proteomes" id="UP000799118"/>
    </source>
</evidence>
<dbReference type="OrthoDB" id="7786253at2759"/>
<keyword evidence="14" id="KW-1185">Reference proteome</keyword>
<organism evidence="13 14">
    <name type="scientific">Gymnopus androsaceus JB14</name>
    <dbReference type="NCBI Taxonomy" id="1447944"/>
    <lineage>
        <taxon>Eukaryota</taxon>
        <taxon>Fungi</taxon>
        <taxon>Dikarya</taxon>
        <taxon>Basidiomycota</taxon>
        <taxon>Agaricomycotina</taxon>
        <taxon>Agaricomycetes</taxon>
        <taxon>Agaricomycetidae</taxon>
        <taxon>Agaricales</taxon>
        <taxon>Marasmiineae</taxon>
        <taxon>Omphalotaceae</taxon>
        <taxon>Gymnopus</taxon>
    </lineage>
</organism>
<dbReference type="SUPFAM" id="SSF55103">
    <property type="entry name" value="FAD-linked oxidases, C-terminal domain"/>
    <property type="match status" value="1"/>
</dbReference>
<dbReference type="Gene3D" id="3.30.70.2740">
    <property type="match status" value="1"/>
</dbReference>
<dbReference type="FunFam" id="1.10.45.10:FF:000001">
    <property type="entry name" value="D-lactate dehydrogenase mitochondrial"/>
    <property type="match status" value="1"/>
</dbReference>
<evidence type="ECO:0000256" key="4">
    <source>
        <dbReference type="ARBA" id="ARBA00022630"/>
    </source>
</evidence>
<feature type="domain" description="FAD-binding PCMH-type" evidence="12">
    <location>
        <begin position="135"/>
        <end position="317"/>
    </location>
</feature>
<dbReference type="Gene3D" id="1.10.45.10">
    <property type="entry name" value="Vanillyl-alcohol Oxidase, Chain A, domain 4"/>
    <property type="match status" value="1"/>
</dbReference>
<dbReference type="FunFam" id="3.30.465.10:FF:000014">
    <property type="entry name" value="D-lactate dehydrogenase (Cytochrome), putative"/>
    <property type="match status" value="1"/>
</dbReference>
<evidence type="ECO:0000256" key="10">
    <source>
        <dbReference type="ARBA" id="ARBA00051436"/>
    </source>
</evidence>
<dbReference type="EC" id="1.1.2.4" evidence="9"/>
<dbReference type="PANTHER" id="PTHR11748">
    <property type="entry name" value="D-LACTATE DEHYDROGENASE"/>
    <property type="match status" value="1"/>
</dbReference>
<gene>
    <name evidence="13" type="ORF">BT96DRAFT_885353</name>
</gene>
<dbReference type="InterPro" id="IPR036318">
    <property type="entry name" value="FAD-bd_PCMH-like_sf"/>
</dbReference>
<keyword evidence="7" id="KW-0560">Oxidoreductase</keyword>
<dbReference type="InterPro" id="IPR016169">
    <property type="entry name" value="FAD-bd_PCMH_sub2"/>
</dbReference>
<keyword evidence="5" id="KW-0274">FAD</keyword>
<evidence type="ECO:0000256" key="9">
    <source>
        <dbReference type="ARBA" id="ARBA00038897"/>
    </source>
</evidence>
<evidence type="ECO:0000256" key="5">
    <source>
        <dbReference type="ARBA" id="ARBA00022827"/>
    </source>
</evidence>
<accession>A0A6A4HF32</accession>
<dbReference type="SUPFAM" id="SSF56176">
    <property type="entry name" value="FAD-binding/transporter-associated domain-like"/>
    <property type="match status" value="1"/>
</dbReference>
<dbReference type="Pfam" id="PF02913">
    <property type="entry name" value="FAD-oxidase_C"/>
    <property type="match status" value="1"/>
</dbReference>
<dbReference type="GO" id="GO:1903457">
    <property type="term" value="P:lactate catabolic process"/>
    <property type="evidence" value="ECO:0007669"/>
    <property type="project" value="TreeGrafter"/>
</dbReference>
<proteinExistence type="inferred from homology"/>
<comment type="catalytic activity">
    <reaction evidence="10">
        <text>(R)-lactate + 2 Fe(III)-[cytochrome c] = 2 Fe(II)-[cytochrome c] + pyruvate + 2 H(+)</text>
        <dbReference type="Rhea" id="RHEA:13521"/>
        <dbReference type="Rhea" id="RHEA-COMP:10350"/>
        <dbReference type="Rhea" id="RHEA-COMP:14399"/>
        <dbReference type="ChEBI" id="CHEBI:15361"/>
        <dbReference type="ChEBI" id="CHEBI:15378"/>
        <dbReference type="ChEBI" id="CHEBI:16004"/>
        <dbReference type="ChEBI" id="CHEBI:29033"/>
        <dbReference type="ChEBI" id="CHEBI:29034"/>
        <dbReference type="EC" id="1.1.2.4"/>
    </reaction>
</comment>
<dbReference type="AlphaFoldDB" id="A0A6A4HF32"/>
<keyword evidence="6" id="KW-0809">Transit peptide</keyword>
<feature type="region of interest" description="Disordered" evidence="11">
    <location>
        <begin position="22"/>
        <end position="43"/>
    </location>
</feature>
<comment type="cofactor">
    <cofactor evidence="1">
        <name>FAD</name>
        <dbReference type="ChEBI" id="CHEBI:57692"/>
    </cofactor>
</comment>
<keyword evidence="4" id="KW-0285">Flavoprotein</keyword>
<dbReference type="Pfam" id="PF01565">
    <property type="entry name" value="FAD_binding_4"/>
    <property type="match status" value="1"/>
</dbReference>
<dbReference type="FunFam" id="3.30.70.2740:FF:000001">
    <property type="entry name" value="D-lactate dehydrogenase mitochondrial"/>
    <property type="match status" value="1"/>
</dbReference>
<dbReference type="Gene3D" id="3.30.465.10">
    <property type="match status" value="1"/>
</dbReference>
<evidence type="ECO:0000256" key="7">
    <source>
        <dbReference type="ARBA" id="ARBA00023002"/>
    </source>
</evidence>
<evidence type="ECO:0000256" key="1">
    <source>
        <dbReference type="ARBA" id="ARBA00001974"/>
    </source>
</evidence>
<evidence type="ECO:0000259" key="12">
    <source>
        <dbReference type="PROSITE" id="PS51387"/>
    </source>
</evidence>
<dbReference type="GO" id="GO:0008720">
    <property type="term" value="F:D-lactate dehydrogenase (NAD+) activity"/>
    <property type="evidence" value="ECO:0007669"/>
    <property type="project" value="TreeGrafter"/>
</dbReference>
<dbReference type="PANTHER" id="PTHR11748:SF111">
    <property type="entry name" value="D-LACTATE DEHYDROGENASE, MITOCHONDRIAL-RELATED"/>
    <property type="match status" value="1"/>
</dbReference>
<protein>
    <recommendedName>
        <fullName evidence="9">D-lactate dehydrogenase (cytochrome)</fullName>
        <ecNumber evidence="9">1.1.2.4</ecNumber>
    </recommendedName>
</protein>
<evidence type="ECO:0000256" key="11">
    <source>
        <dbReference type="SAM" id="MobiDB-lite"/>
    </source>
</evidence>
<evidence type="ECO:0000256" key="2">
    <source>
        <dbReference type="ARBA" id="ARBA00004173"/>
    </source>
</evidence>
<dbReference type="InterPro" id="IPR016166">
    <property type="entry name" value="FAD-bd_PCMH"/>
</dbReference>
<reference evidence="13" key="1">
    <citation type="journal article" date="2019" name="Environ. Microbiol.">
        <title>Fungal ecological strategies reflected in gene transcription - a case study of two litter decomposers.</title>
        <authorList>
            <person name="Barbi F."/>
            <person name="Kohler A."/>
            <person name="Barry K."/>
            <person name="Baskaran P."/>
            <person name="Daum C."/>
            <person name="Fauchery L."/>
            <person name="Ihrmark K."/>
            <person name="Kuo A."/>
            <person name="LaButti K."/>
            <person name="Lipzen A."/>
            <person name="Morin E."/>
            <person name="Grigoriev I.V."/>
            <person name="Henrissat B."/>
            <person name="Lindahl B."/>
            <person name="Martin F."/>
        </authorList>
    </citation>
    <scope>NUCLEOTIDE SEQUENCE</scope>
    <source>
        <strain evidence="13">JB14</strain>
    </source>
</reference>
<name>A0A6A4HF32_9AGAR</name>
<dbReference type="GO" id="GO:0004458">
    <property type="term" value="F:D-lactate dehydrogenase (cytochrome) activity"/>
    <property type="evidence" value="ECO:0007669"/>
    <property type="project" value="UniProtKB-EC"/>
</dbReference>
<dbReference type="InterPro" id="IPR006094">
    <property type="entry name" value="Oxid_FAD_bind_N"/>
</dbReference>
<evidence type="ECO:0000313" key="13">
    <source>
        <dbReference type="EMBL" id="KAE9395837.1"/>
    </source>
</evidence>
<dbReference type="InterPro" id="IPR004113">
    <property type="entry name" value="FAD-bd_oxidored_4_C"/>
</dbReference>
<evidence type="ECO:0000256" key="6">
    <source>
        <dbReference type="ARBA" id="ARBA00022946"/>
    </source>
</evidence>
<dbReference type="InterPro" id="IPR016171">
    <property type="entry name" value="Vanillyl_alc_oxidase_C-sub2"/>
</dbReference>
<keyword evidence="8" id="KW-0496">Mitochondrion</keyword>
<feature type="compositionally biased region" description="Pro residues" evidence="11">
    <location>
        <begin position="30"/>
        <end position="40"/>
    </location>
</feature>
<dbReference type="PROSITE" id="PS51387">
    <property type="entry name" value="FAD_PCMH"/>
    <property type="match status" value="1"/>
</dbReference>
<feature type="compositionally biased region" description="Basic and acidic residues" evidence="11">
    <location>
        <begin position="118"/>
        <end position="129"/>
    </location>
</feature>
<dbReference type="GO" id="GO:0005739">
    <property type="term" value="C:mitochondrion"/>
    <property type="evidence" value="ECO:0007669"/>
    <property type="project" value="UniProtKB-SubCell"/>
</dbReference>
<dbReference type="GO" id="GO:0071949">
    <property type="term" value="F:FAD binding"/>
    <property type="evidence" value="ECO:0007669"/>
    <property type="project" value="InterPro"/>
</dbReference>
<evidence type="ECO:0000256" key="3">
    <source>
        <dbReference type="ARBA" id="ARBA00008000"/>
    </source>
</evidence>
<comment type="similarity">
    <text evidence="3">Belongs to the FAD-binding oxidoreductase/transferase type 4 family.</text>
</comment>
<feature type="region of interest" description="Disordered" evidence="11">
    <location>
        <begin position="118"/>
        <end position="139"/>
    </location>
</feature>
<comment type="subcellular location">
    <subcellularLocation>
        <location evidence="2">Mitochondrion</location>
    </subcellularLocation>
</comment>
<dbReference type="Proteomes" id="UP000799118">
    <property type="component" value="Unassembled WGS sequence"/>
</dbReference>
<sequence length="566" mass="61452">MSSSILRPLRRYFATKPGQIPGFNNQAVPPRRPLPPPPGPTSKLGAVTRYSPWSKSFPGSWQTRTFLQSLAYAIGIIVATNYVDSALFSSQTGYASHTEIKVAIEKLRAAFPEEDRVSTNSDVLREHGSSDNSYHPASPHAVVVKPMSTEDVVTIVKIATECRMPMVVYSGATSLEGHFSGIAPGSICIDMSGMDKILEIHEDDSDLVCQSGAQWEDINLTLKEKGIPLFFPLDPGPGATIGGMVGTGCSGTNAVRYGTAKAEWFLNLTVVLPNGEVIKTRRRARKSSAGFDTTKLFIGAEGTLGIVTEATLRLAPRLPTKVAMAQFKNVEQAVNAVQDILNSPYGAHIQCVELLDDRMMEAINVAGISTKPYPVRDTLFFKIQGDDPAIKLTAKTVQSIVKKHGSDRFEFASTDQEAEDLWQNRKHALTSTMGANPGKRCWTTDVCVPVSKLPELVYGTKKDLAEAGLRSTIVGHVGDGNFHALILFENDEELPKVTDAVHRLVHRALDLDGTCTGEHGVGIGKREYLVEELGQGTVDLMKSIKKAVDPLNLLNPGKLYPDTPSK</sequence>
<evidence type="ECO:0000256" key="8">
    <source>
        <dbReference type="ARBA" id="ARBA00023128"/>
    </source>
</evidence>
<dbReference type="InterPro" id="IPR016164">
    <property type="entry name" value="FAD-linked_Oxase-like_C"/>
</dbReference>
<dbReference type="EMBL" id="ML769524">
    <property type="protein sequence ID" value="KAE9395837.1"/>
    <property type="molecule type" value="Genomic_DNA"/>
</dbReference>